<keyword evidence="1" id="KW-0121">Carboxypeptidase</keyword>
<dbReference type="RefSeq" id="WP_121375711.1">
    <property type="nucleotide sequence ID" value="NZ_RBLC01000001.1"/>
</dbReference>
<dbReference type="SUPFAM" id="SSF49464">
    <property type="entry name" value="Carboxypeptidase regulatory domain-like"/>
    <property type="match status" value="1"/>
</dbReference>
<dbReference type="Proteomes" id="UP000277579">
    <property type="component" value="Unassembled WGS sequence"/>
</dbReference>
<dbReference type="EMBL" id="RBLC01000001">
    <property type="protein sequence ID" value="RKS26387.1"/>
    <property type="molecule type" value="Genomic_DNA"/>
</dbReference>
<evidence type="ECO:0000313" key="1">
    <source>
        <dbReference type="EMBL" id="RKS26387.1"/>
    </source>
</evidence>
<comment type="caution">
    <text evidence="1">The sequence shown here is derived from an EMBL/GenBank/DDBJ whole genome shotgun (WGS) entry which is preliminary data.</text>
</comment>
<dbReference type="OrthoDB" id="914976at2"/>
<reference evidence="1 2" key="1">
    <citation type="submission" date="2018-10" db="EMBL/GenBank/DDBJ databases">
        <title>Genomic Encyclopedia of Archaeal and Bacterial Type Strains, Phase II (KMG-II): from individual species to whole genera.</title>
        <authorList>
            <person name="Goeker M."/>
        </authorList>
    </citation>
    <scope>NUCLEOTIDE SEQUENCE [LARGE SCALE GENOMIC DNA]</scope>
    <source>
        <strain evidence="1 2">DSM 29537</strain>
    </source>
</reference>
<dbReference type="GO" id="GO:0004180">
    <property type="term" value="F:carboxypeptidase activity"/>
    <property type="evidence" value="ECO:0007669"/>
    <property type="project" value="UniProtKB-KW"/>
</dbReference>
<name>A0A495MKB4_9FLAO</name>
<gene>
    <name evidence="1" type="ORF">CLV94_1445</name>
</gene>
<accession>A0A495MKB4</accession>
<organism evidence="1 2">
    <name type="scientific">Flavobacterium endophyticum</name>
    <dbReference type="NCBI Taxonomy" id="1540163"/>
    <lineage>
        <taxon>Bacteria</taxon>
        <taxon>Pseudomonadati</taxon>
        <taxon>Bacteroidota</taxon>
        <taxon>Flavobacteriia</taxon>
        <taxon>Flavobacteriales</taxon>
        <taxon>Flavobacteriaceae</taxon>
        <taxon>Flavobacterium</taxon>
    </lineage>
</organism>
<dbReference type="AlphaFoldDB" id="A0A495MKB4"/>
<keyword evidence="2" id="KW-1185">Reference proteome</keyword>
<sequence>MKSIIFFLLFISVPVLSQVKGIVKDESGNPISYASISVENQNIGTTSEENGTFSIKAKEDENLIFSALGFEDKILKSNEVQEVILVKKLFELEEILIENSKKNKKTTIGKYSGQKLEYTLGNTGRDNTHISAKFIRYSEEIRQHPFISTIEFTTFSHVNNAILRVRIFNVDHKGIPTNDVVNEDILVYVKKGNKNNTVNLSEYQIKIPEEGIVIGFEYLKLEQNKYFNNVVGQTEEQRQKNFSYEPGIKCFLGKNKVIFLNKDGSIRNESDLKTNLEIGLKISLTN</sequence>
<keyword evidence="1" id="KW-0645">Protease</keyword>
<keyword evidence="1" id="KW-0378">Hydrolase</keyword>
<dbReference type="InterPro" id="IPR008969">
    <property type="entry name" value="CarboxyPept-like_regulatory"/>
</dbReference>
<evidence type="ECO:0000313" key="2">
    <source>
        <dbReference type="Proteomes" id="UP000277579"/>
    </source>
</evidence>
<proteinExistence type="predicted"/>
<dbReference type="Pfam" id="PF13715">
    <property type="entry name" value="CarbopepD_reg_2"/>
    <property type="match status" value="1"/>
</dbReference>
<protein>
    <submittedName>
        <fullName evidence="1">Carboxypeptidase-like protein</fullName>
    </submittedName>
</protein>
<dbReference type="Gene3D" id="2.60.40.1120">
    <property type="entry name" value="Carboxypeptidase-like, regulatory domain"/>
    <property type="match status" value="1"/>
</dbReference>